<dbReference type="AlphaFoldDB" id="U9T1U7"/>
<dbReference type="VEuPathDB" id="FungiDB:RhiirFUN_026288"/>
<accession>U9T1U7</accession>
<protein>
    <submittedName>
        <fullName evidence="1">Uncharacterized protein</fullName>
    </submittedName>
</protein>
<gene>
    <name evidence="1" type="ORF">GLOINDRAFT_89028</name>
</gene>
<proteinExistence type="predicted"/>
<sequence>YSCTSFLHLTDEDGVGRKDILGKFMLIRGRIIKEYSMEGEQILDGGGSGGGIIKISSFLVAWCADKYRLRFRIAINAKAPIDYSTKLSAINILRSEFQEIDTALFALTEILVTIKKN</sequence>
<feature type="non-terminal residue" evidence="1">
    <location>
        <position position="1"/>
    </location>
</feature>
<organism evidence="1">
    <name type="scientific">Rhizophagus irregularis (strain DAOM 181602 / DAOM 197198 / MUCL 43194)</name>
    <name type="common">Arbuscular mycorrhizal fungus</name>
    <name type="synonym">Glomus intraradices</name>
    <dbReference type="NCBI Taxonomy" id="747089"/>
    <lineage>
        <taxon>Eukaryota</taxon>
        <taxon>Fungi</taxon>
        <taxon>Fungi incertae sedis</taxon>
        <taxon>Mucoromycota</taxon>
        <taxon>Glomeromycotina</taxon>
        <taxon>Glomeromycetes</taxon>
        <taxon>Glomerales</taxon>
        <taxon>Glomeraceae</taxon>
        <taxon>Rhizophagus</taxon>
    </lineage>
</organism>
<dbReference type="HOGENOM" id="CLU_2090609_0_0_1"/>
<evidence type="ECO:0000313" key="1">
    <source>
        <dbReference type="EMBL" id="ERZ97350.1"/>
    </source>
</evidence>
<dbReference type="EMBL" id="KI299692">
    <property type="protein sequence ID" value="ERZ97350.1"/>
    <property type="molecule type" value="Genomic_DNA"/>
</dbReference>
<reference evidence="1" key="1">
    <citation type="submission" date="2013-07" db="EMBL/GenBank/DDBJ databases">
        <title>The genome of an arbuscular mycorrhizal fungus provides insights into the evolution of the oldest plant symbiosis.</title>
        <authorList>
            <consortium name="DOE Joint Genome Institute"/>
            <person name="Tisserant E."/>
            <person name="Malbreil M."/>
            <person name="Kuo A."/>
            <person name="Kohler A."/>
            <person name="Symeonidi A."/>
            <person name="Balestrini R."/>
            <person name="Charron P."/>
            <person name="Duensing N."/>
            <person name="Frei-dit-Frey N."/>
            <person name="Gianinazzi-Pearson V."/>
            <person name="Gilbert B."/>
            <person name="Handa Y."/>
            <person name="Hijri M."/>
            <person name="Kaul R."/>
            <person name="Kawaguchi M."/>
            <person name="Krajinski F."/>
            <person name="Lammers P."/>
            <person name="Lapierre D."/>
            <person name="Masclaux F.G."/>
            <person name="Murat C."/>
            <person name="Morin E."/>
            <person name="Ndikumana S."/>
            <person name="Pagni M."/>
            <person name="Petitpierre D."/>
            <person name="Requena N."/>
            <person name="Rosikiewicz P."/>
            <person name="Riley R."/>
            <person name="Saito K."/>
            <person name="San Clemente H."/>
            <person name="Shapiro H."/>
            <person name="van Tuinen D."/>
            <person name="Becard G."/>
            <person name="Bonfante P."/>
            <person name="Paszkowski U."/>
            <person name="Shachar-Hill Y."/>
            <person name="Young J.P."/>
            <person name="Sanders I.R."/>
            <person name="Henrissat B."/>
            <person name="Rensing S.A."/>
            <person name="Grigoriev I.V."/>
            <person name="Corradi N."/>
            <person name="Roux C."/>
            <person name="Martin F."/>
        </authorList>
    </citation>
    <scope>NUCLEOTIDE SEQUENCE</scope>
    <source>
        <strain evidence="1">DAOM 197198</strain>
    </source>
</reference>
<name>U9T1U7_RHIID</name>